<reference evidence="3 4" key="1">
    <citation type="submission" date="2020-11" db="EMBL/GenBank/DDBJ databases">
        <title>Enhanced detection system for hospital associated transmission using whole genome sequencing surveillance.</title>
        <authorList>
            <person name="Harrison L.H."/>
            <person name="Van Tyne D."/>
            <person name="Marsh J.W."/>
            <person name="Griffith M.P."/>
            <person name="Snyder D.J."/>
            <person name="Cooper V.S."/>
            <person name="Mustapha M."/>
        </authorList>
    </citation>
    <scope>NUCLEOTIDE SEQUENCE [LARGE SCALE GENOMIC DNA]</scope>
    <source>
        <strain evidence="3 4">CB00117</strain>
    </source>
</reference>
<keyword evidence="4" id="KW-1185">Reference proteome</keyword>
<evidence type="ECO:0000313" key="3">
    <source>
        <dbReference type="EMBL" id="MBJ8382292.1"/>
    </source>
</evidence>
<name>A0ABS0ZU00_9ENTR</name>
<evidence type="ECO:0000313" key="4">
    <source>
        <dbReference type="Proteomes" id="UP000746649"/>
    </source>
</evidence>
<gene>
    <name evidence="3" type="ORF">I6M88_15110</name>
</gene>
<keyword evidence="1" id="KW-1133">Transmembrane helix</keyword>
<feature type="transmembrane region" description="Helical" evidence="1">
    <location>
        <begin position="20"/>
        <end position="40"/>
    </location>
</feature>
<evidence type="ECO:0000256" key="1">
    <source>
        <dbReference type="SAM" id="Phobius"/>
    </source>
</evidence>
<comment type="caution">
    <text evidence="3">The sequence shown here is derived from an EMBL/GenBank/DDBJ whole genome shotgun (WGS) entry which is preliminary data.</text>
</comment>
<dbReference type="Proteomes" id="UP000746649">
    <property type="component" value="Unassembled WGS sequence"/>
</dbReference>
<protein>
    <recommendedName>
        <fullName evidence="2">DNA utilization protein HofO C-terminal domain-containing protein</fullName>
    </recommendedName>
</protein>
<keyword evidence="1" id="KW-0812">Transmembrane</keyword>
<dbReference type="InterPro" id="IPR057522">
    <property type="entry name" value="HofO_C"/>
</dbReference>
<accession>A0ABS0ZU00</accession>
<feature type="domain" description="DNA utilization protein HofO C-terminal" evidence="2">
    <location>
        <begin position="81"/>
        <end position="149"/>
    </location>
</feature>
<dbReference type="EMBL" id="JADWND010000006">
    <property type="protein sequence ID" value="MBJ8382292.1"/>
    <property type="molecule type" value="Genomic_DNA"/>
</dbReference>
<organism evidence="3 4">
    <name type="scientific">Citrobacter sedlakii</name>
    <dbReference type="NCBI Taxonomy" id="67826"/>
    <lineage>
        <taxon>Bacteria</taxon>
        <taxon>Pseudomonadati</taxon>
        <taxon>Pseudomonadota</taxon>
        <taxon>Gammaproteobacteria</taxon>
        <taxon>Enterobacterales</taxon>
        <taxon>Enterobacteriaceae</taxon>
        <taxon>Citrobacter</taxon>
        <taxon>Citrobacter freundii complex</taxon>
    </lineage>
</organism>
<keyword evidence="1" id="KW-0472">Membrane</keyword>
<sequence length="151" mass="16354">MTALFDLWCALSPRIRAVCWAGWTLALSALAAYCLFLSPVESGASLAQQRAANAQRWQSLHRLAESAARIPALTTANTAPFSPLAIALPGLRLRHWQPSTQGGELALRAKWEAIPSLFAYLAERGISVNGFSLTAEKNALLLTLTLESLHD</sequence>
<dbReference type="RefSeq" id="WP_181822433.1">
    <property type="nucleotide sequence ID" value="NZ_CBCXWX010000020.1"/>
</dbReference>
<evidence type="ECO:0000259" key="2">
    <source>
        <dbReference type="Pfam" id="PF25319"/>
    </source>
</evidence>
<dbReference type="Pfam" id="PF25319">
    <property type="entry name" value="HofO"/>
    <property type="match status" value="1"/>
</dbReference>
<proteinExistence type="predicted"/>